<proteinExistence type="predicted"/>
<comment type="caution">
    <text evidence="2">The sequence shown here is derived from an EMBL/GenBank/DDBJ whole genome shotgun (WGS) entry which is preliminary data.</text>
</comment>
<feature type="signal peptide" evidence="1">
    <location>
        <begin position="1"/>
        <end position="24"/>
    </location>
</feature>
<evidence type="ECO:0000313" key="3">
    <source>
        <dbReference type="Proteomes" id="UP001165297"/>
    </source>
</evidence>
<feature type="chain" id="PRO_5046819085" evidence="1">
    <location>
        <begin position="25"/>
        <end position="202"/>
    </location>
</feature>
<protein>
    <submittedName>
        <fullName evidence="2">Uncharacterized protein</fullName>
    </submittedName>
</protein>
<name>A0ABS8AAE7_9BACT</name>
<evidence type="ECO:0000256" key="1">
    <source>
        <dbReference type="SAM" id="SignalP"/>
    </source>
</evidence>
<reference evidence="2" key="1">
    <citation type="submission" date="2021-10" db="EMBL/GenBank/DDBJ databases">
        <authorList>
            <person name="Dean J.D."/>
            <person name="Kim M.K."/>
            <person name="Newey C.N."/>
            <person name="Stoker T.S."/>
            <person name="Thompson D.W."/>
            <person name="Grose J.H."/>
        </authorList>
    </citation>
    <scope>NUCLEOTIDE SEQUENCE</scope>
    <source>
        <strain evidence="2">BT635</strain>
    </source>
</reference>
<evidence type="ECO:0000313" key="2">
    <source>
        <dbReference type="EMBL" id="MCB2377266.1"/>
    </source>
</evidence>
<sequence length="202" mass="23457">MTSLFTKTVTILALQLALNSAATAQKCETSIKMLYDKLHLDSQANQYQYETAFFSCFPNDFASFNNLFGWDDKKGKPAPLYHNSEQYVNLFFACQHIPVQRKVDKIVAICKHGTWDADAINFLQQNTHNFFLKHPANFLQALRHQKPQDAESFWSFYFDYESDHHRAKDLQAVNALVSKDDIAMRRIIKQAYQARVKAWTVH</sequence>
<accession>A0ABS8AAE7</accession>
<dbReference type="Proteomes" id="UP001165297">
    <property type="component" value="Unassembled WGS sequence"/>
</dbReference>
<keyword evidence="3" id="KW-1185">Reference proteome</keyword>
<dbReference type="RefSeq" id="WP_226183919.1">
    <property type="nucleotide sequence ID" value="NZ_JAJADQ010000003.1"/>
</dbReference>
<gene>
    <name evidence="2" type="ORF">LGH70_06710</name>
</gene>
<keyword evidence="1" id="KW-0732">Signal</keyword>
<dbReference type="EMBL" id="JAJADQ010000003">
    <property type="protein sequence ID" value="MCB2377266.1"/>
    <property type="molecule type" value="Genomic_DNA"/>
</dbReference>
<organism evidence="2 3">
    <name type="scientific">Hymenobacter nitidus</name>
    <dbReference type="NCBI Taxonomy" id="2880929"/>
    <lineage>
        <taxon>Bacteria</taxon>
        <taxon>Pseudomonadati</taxon>
        <taxon>Bacteroidota</taxon>
        <taxon>Cytophagia</taxon>
        <taxon>Cytophagales</taxon>
        <taxon>Hymenobacteraceae</taxon>
        <taxon>Hymenobacter</taxon>
    </lineage>
</organism>